<keyword evidence="3" id="KW-0645">Protease</keyword>
<feature type="compositionally biased region" description="Low complexity" evidence="2">
    <location>
        <begin position="86"/>
        <end position="107"/>
    </location>
</feature>
<feature type="compositionally biased region" description="Polar residues" evidence="2">
    <location>
        <begin position="474"/>
        <end position="485"/>
    </location>
</feature>
<comment type="caution">
    <text evidence="3">The sequence shown here is derived from an EMBL/GenBank/DDBJ whole genome shotgun (WGS) entry which is preliminary data.</text>
</comment>
<feature type="region of interest" description="Disordered" evidence="2">
    <location>
        <begin position="305"/>
        <end position="345"/>
    </location>
</feature>
<protein>
    <submittedName>
        <fullName evidence="3">Ca(2+)-dependent cysteine protease</fullName>
    </submittedName>
</protein>
<dbReference type="Proteomes" id="UP001145021">
    <property type="component" value="Unassembled WGS sequence"/>
</dbReference>
<reference evidence="3" key="1">
    <citation type="submission" date="2022-07" db="EMBL/GenBank/DDBJ databases">
        <title>Phylogenomic reconstructions and comparative analyses of Kickxellomycotina fungi.</title>
        <authorList>
            <person name="Reynolds N.K."/>
            <person name="Stajich J.E."/>
            <person name="Barry K."/>
            <person name="Grigoriev I.V."/>
            <person name="Crous P."/>
            <person name="Smith M.E."/>
        </authorList>
    </citation>
    <scope>NUCLEOTIDE SEQUENCE</scope>
    <source>
        <strain evidence="3">NBRC 105413</strain>
    </source>
</reference>
<feature type="region of interest" description="Disordered" evidence="2">
    <location>
        <begin position="360"/>
        <end position="499"/>
    </location>
</feature>
<feature type="compositionally biased region" description="Polar residues" evidence="2">
    <location>
        <begin position="129"/>
        <end position="141"/>
    </location>
</feature>
<feature type="region of interest" description="Disordered" evidence="2">
    <location>
        <begin position="252"/>
        <end position="292"/>
    </location>
</feature>
<dbReference type="GO" id="GO:0004197">
    <property type="term" value="F:cysteine-type endopeptidase activity"/>
    <property type="evidence" value="ECO:0007669"/>
    <property type="project" value="TreeGrafter"/>
</dbReference>
<dbReference type="GO" id="GO:0005737">
    <property type="term" value="C:cytoplasm"/>
    <property type="evidence" value="ECO:0007669"/>
    <property type="project" value="TreeGrafter"/>
</dbReference>
<dbReference type="EMBL" id="JANBOH010000105">
    <property type="protein sequence ID" value="KAJ1645449.1"/>
    <property type="molecule type" value="Genomic_DNA"/>
</dbReference>
<dbReference type="InterPro" id="IPR050452">
    <property type="entry name" value="Metacaspase"/>
</dbReference>
<name>A0A9W7XM10_9FUNG</name>
<dbReference type="PANTHER" id="PTHR48104:SF30">
    <property type="entry name" value="METACASPASE-1"/>
    <property type="match status" value="1"/>
</dbReference>
<evidence type="ECO:0000313" key="3">
    <source>
        <dbReference type="EMBL" id="KAJ1645449.1"/>
    </source>
</evidence>
<feature type="compositionally biased region" description="Polar residues" evidence="2">
    <location>
        <begin position="325"/>
        <end position="336"/>
    </location>
</feature>
<dbReference type="GO" id="GO:0006508">
    <property type="term" value="P:proteolysis"/>
    <property type="evidence" value="ECO:0007669"/>
    <property type="project" value="UniProtKB-KW"/>
</dbReference>
<feature type="compositionally biased region" description="Polar residues" evidence="2">
    <location>
        <begin position="58"/>
        <end position="67"/>
    </location>
</feature>
<feature type="region of interest" description="Disordered" evidence="2">
    <location>
        <begin position="574"/>
        <end position="633"/>
    </location>
</feature>
<feature type="compositionally biased region" description="Polar residues" evidence="2">
    <location>
        <begin position="179"/>
        <end position="194"/>
    </location>
</feature>
<feature type="region of interest" description="Disordered" evidence="2">
    <location>
        <begin position="525"/>
        <end position="555"/>
    </location>
</feature>
<organism evidence="3 4">
    <name type="scientific">Coemansia asiatica</name>
    <dbReference type="NCBI Taxonomy" id="1052880"/>
    <lineage>
        <taxon>Eukaryota</taxon>
        <taxon>Fungi</taxon>
        <taxon>Fungi incertae sedis</taxon>
        <taxon>Zoopagomycota</taxon>
        <taxon>Kickxellomycotina</taxon>
        <taxon>Kickxellomycetes</taxon>
        <taxon>Kickxellales</taxon>
        <taxon>Kickxellaceae</taxon>
        <taxon>Coemansia</taxon>
    </lineage>
</organism>
<comment type="similarity">
    <text evidence="1">Belongs to the peptidase C14B family.</text>
</comment>
<evidence type="ECO:0000313" key="4">
    <source>
        <dbReference type="Proteomes" id="UP001145021"/>
    </source>
</evidence>
<feature type="compositionally biased region" description="Low complexity" evidence="2">
    <location>
        <begin position="274"/>
        <end position="289"/>
    </location>
</feature>
<feature type="compositionally biased region" description="Low complexity" evidence="2">
    <location>
        <begin position="440"/>
        <end position="464"/>
    </location>
</feature>
<gene>
    <name evidence="3" type="primary">MCA1_1</name>
    <name evidence="3" type="ORF">LPJ64_002956</name>
</gene>
<keyword evidence="4" id="KW-1185">Reference proteome</keyword>
<accession>A0A9W7XM10</accession>
<feature type="compositionally biased region" description="Low complexity" evidence="2">
    <location>
        <begin position="308"/>
        <end position="324"/>
    </location>
</feature>
<feature type="compositionally biased region" description="Polar residues" evidence="2">
    <location>
        <begin position="148"/>
        <end position="158"/>
    </location>
</feature>
<sequence length="1016" mass="109703">MSSFASGQPPLPGQQYASGSTNHHDYQHPGAAIAPSPQGQAPPHPYTSPVSGDGANRFGQNNASVISTGGGVYAPNPPAAYPGDIAQTQPMHHQQQQQQQQYYEQAQVYRPPQVATNPGYAPTAPNVAGNAQQSNQFNAQYQAPAVPQGQQYHVPQQHSGPASVSYAPPPGPPPSGSPLQNYHSPPSYAPQQALTYGYGAQQVSPHQPMAANPGAQYANNHAHGNAAAAIGASPTYHPPVSQGAQYHVHANPSPVAQQQQQQQQVHRPYSPLRQQQYQQQQPQQQPQQQLVHRTYSPVQRQYQYSPTHQSMQNQQHQQHQQHQQYSPQPTLAQQPMNPAPASANYAYSQADGGYYRQEPVLLANPPTQPPYHPQPQQQPAQLQVQQHPQAQQAGYHQTPPPMHSQHSSYAGANNYSLGNSAQTLGASPGSRPASLYSAGPQQPQQHQAAYLRQSPSPVPLSQSQMRRENAYRAGNSSSEMVQQMQDGRGGFPEHRMSYASGHTPISSVLASEPVMAPAAGGLLGSGSGSIHRPGGSGLQQGYDASAQPPPLVSQNSSMSTLVCSMGNLSMRPSQAGAGYGFRQQQPPQPPQSQRQSLVMSVPAMGAQAQGSQATLNAGHAPRPSPVSLSQSSYVSPSSSAVPLPVSVVHSAPVVHTSGLQQSALELAGSNTSPSGMAMAYPLWTNITADGFHAYQHHIPVQKSNLTGTKHALIVGINYYNKEYSQTSNINGAHSFRNLLVKRFGYNEKNVVLLSDDQEDPRAHPTHHLITSSIKRMMREVRPNDSVFFYFCGFGRLPMQVLDRRTEAIAGIRRLRSDFILPSDFETAGAIDAAYLKKHLVRQLPQSARLTALFNCVVNETGLGVPYKYANPSGTAVLTNAIAGSNLFEACMGTNAVNASFGDLSQRFESSFMQQASLATGAEADELARIRQSSGDIIVFGWDRDYANPKHKSYLSHTPSNQLGAFWGAAMESALRSRPRATFGDVLAYLQGSCKKIVMMPFIASGRKIRMDEEFDV</sequence>
<evidence type="ECO:0000256" key="1">
    <source>
        <dbReference type="ARBA" id="ARBA00009005"/>
    </source>
</evidence>
<feature type="compositionally biased region" description="Low complexity" evidence="2">
    <location>
        <begin position="374"/>
        <end position="397"/>
    </location>
</feature>
<dbReference type="Gene3D" id="3.40.50.12660">
    <property type="match status" value="1"/>
</dbReference>
<dbReference type="AlphaFoldDB" id="A0A9W7XM10"/>
<feature type="region of interest" description="Disordered" evidence="2">
    <location>
        <begin position="1"/>
        <end position="218"/>
    </location>
</feature>
<feature type="compositionally biased region" description="Polar residues" evidence="2">
    <location>
        <begin position="404"/>
        <end position="425"/>
    </location>
</feature>
<proteinExistence type="inferred from homology"/>
<dbReference type="PANTHER" id="PTHR48104">
    <property type="entry name" value="METACASPASE-4"/>
    <property type="match status" value="1"/>
</dbReference>
<keyword evidence="3" id="KW-0378">Hydrolase</keyword>
<feature type="compositionally biased region" description="Pro residues" evidence="2">
    <location>
        <begin position="167"/>
        <end position="176"/>
    </location>
</feature>
<evidence type="ECO:0000256" key="2">
    <source>
        <dbReference type="SAM" id="MobiDB-lite"/>
    </source>
</evidence>